<dbReference type="RefSeq" id="WP_147816343.1">
    <property type="nucleotide sequence ID" value="NZ_BPRA01000011.1"/>
</dbReference>
<dbReference type="PANTHER" id="PTHR38339">
    <property type="entry name" value="TRANSGLUTAMINASE DOMAIN PROTEIN"/>
    <property type="match status" value="1"/>
</dbReference>
<feature type="domain" description="Transglutaminase-like" evidence="1">
    <location>
        <begin position="200"/>
        <end position="275"/>
    </location>
</feature>
<accession>A0ABQ4TMF9</accession>
<dbReference type="Pfam" id="PF01841">
    <property type="entry name" value="Transglut_core"/>
    <property type="match status" value="1"/>
</dbReference>
<evidence type="ECO:0000259" key="1">
    <source>
        <dbReference type="SMART" id="SM00460"/>
    </source>
</evidence>
<gene>
    <name evidence="2" type="ORF">EKPJFOCH_2685</name>
</gene>
<dbReference type="SUPFAM" id="SSF54001">
    <property type="entry name" value="Cysteine proteinases"/>
    <property type="match status" value="1"/>
</dbReference>
<dbReference type="Gene3D" id="3.10.620.30">
    <property type="match status" value="1"/>
</dbReference>
<organism evidence="2 3">
    <name type="scientific">Methylobacterium thuringiense</name>
    <dbReference type="NCBI Taxonomy" id="1003091"/>
    <lineage>
        <taxon>Bacteria</taxon>
        <taxon>Pseudomonadati</taxon>
        <taxon>Pseudomonadota</taxon>
        <taxon>Alphaproteobacteria</taxon>
        <taxon>Hyphomicrobiales</taxon>
        <taxon>Methylobacteriaceae</taxon>
        <taxon>Methylobacterium</taxon>
    </lineage>
</organism>
<dbReference type="PANTHER" id="PTHR38339:SF1">
    <property type="entry name" value="TRANSGLUTAMINASE-LIKE DOMAIN-CONTAINING PROTEIN"/>
    <property type="match status" value="1"/>
</dbReference>
<reference evidence="2" key="1">
    <citation type="journal article" date="2021" name="Front. Microbiol.">
        <title>Comprehensive Comparative Genomics and Phenotyping of Methylobacterium Species.</title>
        <authorList>
            <person name="Alessa O."/>
            <person name="Ogura Y."/>
            <person name="Fujitani Y."/>
            <person name="Takami H."/>
            <person name="Hayashi T."/>
            <person name="Sahin N."/>
            <person name="Tani A."/>
        </authorList>
    </citation>
    <scope>NUCLEOTIDE SEQUENCE</scope>
    <source>
        <strain evidence="2">DSM 23674</strain>
    </source>
</reference>
<proteinExistence type="predicted"/>
<reference evidence="2" key="2">
    <citation type="submission" date="2021-08" db="EMBL/GenBank/DDBJ databases">
        <authorList>
            <person name="Tani A."/>
            <person name="Ola A."/>
            <person name="Ogura Y."/>
            <person name="Katsura K."/>
            <person name="Hayashi T."/>
        </authorList>
    </citation>
    <scope>NUCLEOTIDE SEQUENCE</scope>
    <source>
        <strain evidence="2">DSM 23674</strain>
    </source>
</reference>
<dbReference type="InterPro" id="IPR038765">
    <property type="entry name" value="Papain-like_cys_pep_sf"/>
</dbReference>
<keyword evidence="3" id="KW-1185">Reference proteome</keyword>
<sequence length="364" mass="39262">MHRRDLLKTGLILSAAPCLPRLARAEDAFSPTPGSWRRYEVVTHLTLPAGKPAQAWVPLPSVGEAAWTRPLGNTWTTNASTVRSVRDPRYGVEMLHLTWAAGETPTAEVTSRFAGRDRAVDLARPGTPTPLSAAERQLYTAATGLIPTDGLVRQTAEKITAGADTDLAKARAIYEWVVENTFREASVRGCGSGNVAQMLALGQMGGKCADINALFVGLLRAVGVPARDVYGIRVAPSAFGYKSLGANTETVTKAQHCRAEVYLSQFGWVPADPADVRKVALEEPPGHRDIADGKVRAARDTLFGAWETNWLAYNTGHDVPLPGSKEGPNAFLMYPEAEVAGWRLDCLDPERFAYAITAKQLDAA</sequence>
<name>A0ABQ4TMF9_9HYPH</name>
<comment type="caution">
    <text evidence="2">The sequence shown here is derived from an EMBL/GenBank/DDBJ whole genome shotgun (WGS) entry which is preliminary data.</text>
</comment>
<evidence type="ECO:0000313" key="2">
    <source>
        <dbReference type="EMBL" id="GJE56186.1"/>
    </source>
</evidence>
<dbReference type="EMBL" id="BPRA01000011">
    <property type="protein sequence ID" value="GJE56186.1"/>
    <property type="molecule type" value="Genomic_DNA"/>
</dbReference>
<dbReference type="Proteomes" id="UP001055101">
    <property type="component" value="Unassembled WGS sequence"/>
</dbReference>
<dbReference type="InterPro" id="IPR002931">
    <property type="entry name" value="Transglutaminase-like"/>
</dbReference>
<dbReference type="SMART" id="SM00460">
    <property type="entry name" value="TGc"/>
    <property type="match status" value="1"/>
</dbReference>
<evidence type="ECO:0000313" key="3">
    <source>
        <dbReference type="Proteomes" id="UP001055101"/>
    </source>
</evidence>
<protein>
    <recommendedName>
        <fullName evidence="1">Transglutaminase-like domain-containing protein</fullName>
    </recommendedName>
</protein>